<protein>
    <submittedName>
        <fullName evidence="2">Uncharacterized protein</fullName>
    </submittedName>
</protein>
<accession>A0ABD6QLG8</accession>
<sequence length="117" mass="12664">MAAGDRCRVAEGFVKNPLGKYGINLKDFDALPEVNDGVNAFMESQVVPAWKDNSPVESGEYRDSVKVTQRSTTKGRGKVGATSEHAHIVEFGSEKVPEHAPAEKTAKQFGGYAHDKS</sequence>
<evidence type="ECO:0000256" key="1">
    <source>
        <dbReference type="SAM" id="MobiDB-lite"/>
    </source>
</evidence>
<dbReference type="Pfam" id="PF04883">
    <property type="entry name" value="HK97-gp10_like"/>
    <property type="match status" value="1"/>
</dbReference>
<organism evidence="2 3">
    <name type="scientific">Mycolicibacterium fortuitum</name>
    <name type="common">Mycobacterium fortuitum</name>
    <dbReference type="NCBI Taxonomy" id="1766"/>
    <lineage>
        <taxon>Bacteria</taxon>
        <taxon>Bacillati</taxon>
        <taxon>Actinomycetota</taxon>
        <taxon>Actinomycetes</taxon>
        <taxon>Mycobacteriales</taxon>
        <taxon>Mycobacteriaceae</taxon>
        <taxon>Mycolicibacterium</taxon>
    </lineage>
</organism>
<reference evidence="2 3" key="1">
    <citation type="submission" date="2016-07" db="EMBL/GenBank/DDBJ databases">
        <authorList>
            <person name="Sutton G."/>
            <person name="Brinkac L."/>
            <person name="Sanka R."/>
            <person name="Adams M."/>
            <person name="Lau E."/>
            <person name="Kumar A."/>
            <person name="Macaden R."/>
        </authorList>
    </citation>
    <scope>NUCLEOTIDE SEQUENCE [LARGE SCALE GENOMIC DNA]</scope>
    <source>
        <strain evidence="2 3">GA-0871</strain>
    </source>
</reference>
<gene>
    <name evidence="2" type="ORF">A5742_27450</name>
</gene>
<dbReference type="Proteomes" id="UP000187001">
    <property type="component" value="Unassembled WGS sequence"/>
</dbReference>
<evidence type="ECO:0000313" key="3">
    <source>
        <dbReference type="Proteomes" id="UP000187001"/>
    </source>
</evidence>
<dbReference type="InterPro" id="IPR010064">
    <property type="entry name" value="HK97-gp10_tail"/>
</dbReference>
<evidence type="ECO:0000313" key="2">
    <source>
        <dbReference type="EMBL" id="OMC44712.1"/>
    </source>
</evidence>
<proteinExistence type="predicted"/>
<dbReference type="AlphaFoldDB" id="A0ABD6QLG8"/>
<comment type="caution">
    <text evidence="2">The sequence shown here is derived from an EMBL/GenBank/DDBJ whole genome shotgun (WGS) entry which is preliminary data.</text>
</comment>
<name>A0ABD6QLG8_MYCFO</name>
<feature type="region of interest" description="Disordered" evidence="1">
    <location>
        <begin position="52"/>
        <end position="117"/>
    </location>
</feature>
<dbReference type="EMBL" id="MBER01000071">
    <property type="protein sequence ID" value="OMC44712.1"/>
    <property type="molecule type" value="Genomic_DNA"/>
</dbReference>
<feature type="compositionally biased region" description="Basic and acidic residues" evidence="1">
    <location>
        <begin position="84"/>
        <end position="106"/>
    </location>
</feature>